<evidence type="ECO:0000313" key="3">
    <source>
        <dbReference type="Proteomes" id="UP001497525"/>
    </source>
</evidence>
<sequence>MTLTLDELFLKSVVLSNSSQHWRQCNENLQRAQNSLEICLESFSSAGNYSDVTSRDCRHKSLKGPPGGPIINLISKTIPCQKAVERVLQRYTATQGTGRSDSEIQCNALCQMFAFSDIVRSLKSTIFNRCMELEAATSEPLSTCIISTVSDASGVELKRLVHVREFLGLRRKNAAIRAMRSSVDALQKMELWTSATDDALRQESLQARINYMRSRMTELQAKLKEKKEESSGIRRTVNSLKKFSQVVSERKQKMDQLFSENRELSHKIPELLEHARKLKADLIENIWSTFCCTRDMLSNDLMAKVICAFQSDRSIRWKLAVQKTSTQSLLHRAVCGTPVYTECCQRMEIMARNADPERLLREIMLFIFECWVTNKRAKLVHDIPMILEEDWCTNSKLRNNDERVQNKIRSRVQPSVDQISELSSVIKMKLSTLRQFVDDWRAACIAGPSNDVQEPGNGSYII</sequence>
<reference evidence="2" key="1">
    <citation type="submission" date="2024-06" db="EMBL/GenBank/DDBJ databases">
        <authorList>
            <person name="Liu X."/>
            <person name="Lenzi L."/>
            <person name="Haldenby T S."/>
            <person name="Uol C."/>
        </authorList>
    </citation>
    <scope>NUCLEOTIDE SEQUENCE</scope>
</reference>
<proteinExistence type="predicted"/>
<dbReference type="AlphaFoldDB" id="A0AAV2T095"/>
<comment type="caution">
    <text evidence="2">The sequence shown here is derived from an EMBL/GenBank/DDBJ whole genome shotgun (WGS) entry which is preliminary data.</text>
</comment>
<gene>
    <name evidence="2" type="ORF">CDAUBV1_LOCUS3078</name>
</gene>
<keyword evidence="1" id="KW-0175">Coiled coil</keyword>
<accession>A0AAV2T095</accession>
<organism evidence="2 3">
    <name type="scientific">Calicophoron daubneyi</name>
    <name type="common">Rumen fluke</name>
    <name type="synonym">Paramphistomum daubneyi</name>
    <dbReference type="NCBI Taxonomy" id="300641"/>
    <lineage>
        <taxon>Eukaryota</taxon>
        <taxon>Metazoa</taxon>
        <taxon>Spiralia</taxon>
        <taxon>Lophotrochozoa</taxon>
        <taxon>Platyhelminthes</taxon>
        <taxon>Trematoda</taxon>
        <taxon>Digenea</taxon>
        <taxon>Plagiorchiida</taxon>
        <taxon>Pronocephalata</taxon>
        <taxon>Paramphistomoidea</taxon>
        <taxon>Paramphistomidae</taxon>
        <taxon>Calicophoron</taxon>
    </lineage>
</organism>
<feature type="coiled-coil region" evidence="1">
    <location>
        <begin position="209"/>
        <end position="236"/>
    </location>
</feature>
<dbReference type="EMBL" id="CAXLJL010000077">
    <property type="protein sequence ID" value="CAL5130868.1"/>
    <property type="molecule type" value="Genomic_DNA"/>
</dbReference>
<name>A0AAV2T095_CALDB</name>
<evidence type="ECO:0000313" key="2">
    <source>
        <dbReference type="EMBL" id="CAL5130868.1"/>
    </source>
</evidence>
<dbReference type="Proteomes" id="UP001497525">
    <property type="component" value="Unassembled WGS sequence"/>
</dbReference>
<evidence type="ECO:0000256" key="1">
    <source>
        <dbReference type="SAM" id="Coils"/>
    </source>
</evidence>
<protein>
    <submittedName>
        <fullName evidence="2">Uncharacterized protein</fullName>
    </submittedName>
</protein>